<reference evidence="3" key="1">
    <citation type="submission" date="2022-10" db="EMBL/GenBank/DDBJ databases">
        <authorList>
            <person name="Mo P."/>
        </authorList>
    </citation>
    <scope>NUCLEOTIDE SEQUENCE</scope>
    <source>
        <strain evidence="3">HUAS 13-4</strain>
    </source>
</reference>
<accession>A0ABY6E4I2</accession>
<dbReference type="RefSeq" id="WP_263231577.1">
    <property type="nucleotide sequence ID" value="NZ_CP106793.1"/>
</dbReference>
<dbReference type="EMBL" id="CP106793">
    <property type="protein sequence ID" value="UXY21532.1"/>
    <property type="molecule type" value="Genomic_DNA"/>
</dbReference>
<feature type="chain" id="PRO_5045465360" description="Lipoprotein" evidence="2">
    <location>
        <begin position="29"/>
        <end position="294"/>
    </location>
</feature>
<dbReference type="Gene3D" id="2.50.20.20">
    <property type="match status" value="1"/>
</dbReference>
<keyword evidence="2" id="KW-0732">Signal</keyword>
<evidence type="ECO:0000313" key="4">
    <source>
        <dbReference type="Proteomes" id="UP001061298"/>
    </source>
</evidence>
<feature type="signal peptide" evidence="2">
    <location>
        <begin position="1"/>
        <end position="28"/>
    </location>
</feature>
<evidence type="ECO:0000313" key="3">
    <source>
        <dbReference type="EMBL" id="UXY21532.1"/>
    </source>
</evidence>
<organism evidence="3 4">
    <name type="scientific">Streptomyces cynarae</name>
    <dbReference type="NCBI Taxonomy" id="2981134"/>
    <lineage>
        <taxon>Bacteria</taxon>
        <taxon>Bacillati</taxon>
        <taxon>Actinomycetota</taxon>
        <taxon>Actinomycetes</taxon>
        <taxon>Kitasatosporales</taxon>
        <taxon>Streptomycetaceae</taxon>
        <taxon>Streptomyces</taxon>
    </lineage>
</organism>
<feature type="region of interest" description="Disordered" evidence="1">
    <location>
        <begin position="28"/>
        <end position="55"/>
    </location>
</feature>
<dbReference type="PROSITE" id="PS51257">
    <property type="entry name" value="PROKAR_LIPOPROTEIN"/>
    <property type="match status" value="1"/>
</dbReference>
<sequence length="294" mass="30714">MRPRSAVAALTVPAVSLLSLSLAGCAESGGTGAPAESPAANVGARPKAAPAAPRTPEEFLARAREAMSGQKGWTFAVKGNEGLASQGQQSTATYTATLRRTQSPVALHSTGTTYAKGLAKPEEVYVVDGTGYVRKGAAGAPWKSGPLSDPKIANVVEDPVAALTAFGSYAREESGGGVSVVKSGGAVELRAEVSSVKLPAVRDRGVVKQAVRELTPTLEQVRAAGVSAPESQILVERVEEVLSLDSATYRIRSHRFRCTFLIPYGGRTMRYSQDVTERTEGVFTRTITLPTGLG</sequence>
<evidence type="ECO:0000256" key="2">
    <source>
        <dbReference type="SAM" id="SignalP"/>
    </source>
</evidence>
<gene>
    <name evidence="3" type="ORF">N8I84_24710</name>
</gene>
<evidence type="ECO:0008006" key="5">
    <source>
        <dbReference type="Google" id="ProtNLM"/>
    </source>
</evidence>
<feature type="compositionally biased region" description="Low complexity" evidence="1">
    <location>
        <begin position="38"/>
        <end position="54"/>
    </location>
</feature>
<keyword evidence="4" id="KW-1185">Reference proteome</keyword>
<proteinExistence type="predicted"/>
<dbReference type="Proteomes" id="UP001061298">
    <property type="component" value="Chromosome"/>
</dbReference>
<protein>
    <recommendedName>
        <fullName evidence="5">Lipoprotein</fullName>
    </recommendedName>
</protein>
<evidence type="ECO:0000256" key="1">
    <source>
        <dbReference type="SAM" id="MobiDB-lite"/>
    </source>
</evidence>
<name>A0ABY6E4I2_9ACTN</name>